<keyword evidence="2" id="KW-1185">Reference proteome</keyword>
<evidence type="ECO:0000313" key="2">
    <source>
        <dbReference type="Proteomes" id="UP000677054"/>
    </source>
</evidence>
<dbReference type="EMBL" id="LR900495">
    <property type="protein sequence ID" value="CAD7245877.1"/>
    <property type="molecule type" value="Genomic_DNA"/>
</dbReference>
<sequence>MAVEVGKCYEARWVAYLQGNTPWMGFILSDMQPNLQLLGTPESTSEKANGHIMNVKKCPHASHVMLSDPAPDVPHGFHSRERVWISHLFDMEQLIQQTKTLDAQAFKEDCSWMSYKAGWRASSSRESRMHLSSLVKNVLQEGPLTKDDTLSTSKAQYAQEERDSHACLTSNCRFGMLKNCSSVN</sequence>
<reference evidence="1" key="1">
    <citation type="submission" date="2020-11" db="EMBL/GenBank/DDBJ databases">
        <authorList>
            <person name="Tran Van P."/>
        </authorList>
    </citation>
    <scope>NUCLEOTIDE SEQUENCE</scope>
</reference>
<proteinExistence type="predicted"/>
<dbReference type="Proteomes" id="UP000677054">
    <property type="component" value="Unassembled WGS sequence"/>
</dbReference>
<accession>A0A7R9A328</accession>
<organism evidence="1">
    <name type="scientific">Darwinula stevensoni</name>
    <dbReference type="NCBI Taxonomy" id="69355"/>
    <lineage>
        <taxon>Eukaryota</taxon>
        <taxon>Metazoa</taxon>
        <taxon>Ecdysozoa</taxon>
        <taxon>Arthropoda</taxon>
        <taxon>Crustacea</taxon>
        <taxon>Oligostraca</taxon>
        <taxon>Ostracoda</taxon>
        <taxon>Podocopa</taxon>
        <taxon>Podocopida</taxon>
        <taxon>Darwinulocopina</taxon>
        <taxon>Darwinuloidea</taxon>
        <taxon>Darwinulidae</taxon>
        <taxon>Darwinula</taxon>
    </lineage>
</organism>
<dbReference type="AlphaFoldDB" id="A0A7R9A328"/>
<evidence type="ECO:0000313" key="1">
    <source>
        <dbReference type="EMBL" id="CAD7245877.1"/>
    </source>
</evidence>
<dbReference type="EMBL" id="CAJPEV010000978">
    <property type="protein sequence ID" value="CAG0889887.1"/>
    <property type="molecule type" value="Genomic_DNA"/>
</dbReference>
<protein>
    <submittedName>
        <fullName evidence="1">Uncharacterized protein</fullName>
    </submittedName>
</protein>
<name>A0A7R9A328_9CRUS</name>
<gene>
    <name evidence="1" type="ORF">DSTB1V02_LOCUS5743</name>
</gene>